<feature type="domain" description="Rhodopsin" evidence="8">
    <location>
        <begin position="26"/>
        <end position="278"/>
    </location>
</feature>
<dbReference type="VEuPathDB" id="FungiDB:MFRU_026g00130"/>
<feature type="transmembrane region" description="Helical" evidence="7">
    <location>
        <begin position="95"/>
        <end position="116"/>
    </location>
</feature>
<dbReference type="Proteomes" id="UP000322873">
    <property type="component" value="Unassembled WGS sequence"/>
</dbReference>
<evidence type="ECO:0000259" key="8">
    <source>
        <dbReference type="Pfam" id="PF20684"/>
    </source>
</evidence>
<keyword evidence="2 7" id="KW-0812">Transmembrane</keyword>
<sequence>MSTTSHRGLLALGSSLLALSVVSVILRFYSRRIQKAPLKVDDWIMIPCLLLLGGSCGTAFYGVNKKILGYPTPSDMELVLATAATASKLYFTFDLFSVLTLGCVKISALFFYYRIFCENGRRDAFRNLVIISIVVCCLWVVAFTILVGLSCGTHFSALWTSSKAVFLQYCGKRPHQFLLSMSISDFLLDFWIIALPIPQILKIKTSLSRRLAIIGVFLLAFVGFGACIARLAVFVELDHLPATAKVDSRLTNTKSIYLSLLEVGLSCIAVNLPSLYYLSNKVTPENVLRSVRSIVSLRSVGSRSSQNSKRYQKPRGSKDTQSIDSPSLSNLRPDDVGAIETHAMHDLESTGRVSVPDDVHVTKTLSQSSQRM</sequence>
<dbReference type="Pfam" id="PF20684">
    <property type="entry name" value="Fung_rhodopsin"/>
    <property type="match status" value="1"/>
</dbReference>
<keyword evidence="10" id="KW-1185">Reference proteome</keyword>
<evidence type="ECO:0000256" key="6">
    <source>
        <dbReference type="SAM" id="MobiDB-lite"/>
    </source>
</evidence>
<feature type="transmembrane region" description="Helical" evidence="7">
    <location>
        <begin position="42"/>
        <end position="63"/>
    </location>
</feature>
<name>A0A5M9JX98_MONFR</name>
<dbReference type="OrthoDB" id="5393606at2759"/>
<feature type="transmembrane region" description="Helical" evidence="7">
    <location>
        <begin position="255"/>
        <end position="278"/>
    </location>
</feature>
<feature type="transmembrane region" description="Helical" evidence="7">
    <location>
        <begin position="12"/>
        <end position="30"/>
    </location>
</feature>
<evidence type="ECO:0000256" key="3">
    <source>
        <dbReference type="ARBA" id="ARBA00022989"/>
    </source>
</evidence>
<feature type="transmembrane region" description="Helical" evidence="7">
    <location>
        <begin position="128"/>
        <end position="157"/>
    </location>
</feature>
<feature type="compositionally biased region" description="Polar residues" evidence="6">
    <location>
        <begin position="319"/>
        <end position="330"/>
    </location>
</feature>
<dbReference type="PANTHER" id="PTHR33048:SF157">
    <property type="entry name" value="INTEGRAL MEMBRANE PROTEIN"/>
    <property type="match status" value="1"/>
</dbReference>
<proteinExistence type="inferred from homology"/>
<dbReference type="GO" id="GO:0016020">
    <property type="term" value="C:membrane"/>
    <property type="evidence" value="ECO:0007669"/>
    <property type="project" value="UniProtKB-SubCell"/>
</dbReference>
<gene>
    <name evidence="9" type="ORF">EYC84_001398</name>
</gene>
<feature type="transmembrane region" description="Helical" evidence="7">
    <location>
        <begin position="177"/>
        <end position="198"/>
    </location>
</feature>
<evidence type="ECO:0000256" key="7">
    <source>
        <dbReference type="SAM" id="Phobius"/>
    </source>
</evidence>
<dbReference type="PANTHER" id="PTHR33048">
    <property type="entry name" value="PTH11-LIKE INTEGRAL MEMBRANE PROTEIN (AFU_ORTHOLOGUE AFUA_5G11245)"/>
    <property type="match status" value="1"/>
</dbReference>
<comment type="similarity">
    <text evidence="5">Belongs to the SAT4 family.</text>
</comment>
<organism evidence="9 10">
    <name type="scientific">Monilinia fructicola</name>
    <name type="common">Brown rot fungus</name>
    <name type="synonym">Ciboria fructicola</name>
    <dbReference type="NCBI Taxonomy" id="38448"/>
    <lineage>
        <taxon>Eukaryota</taxon>
        <taxon>Fungi</taxon>
        <taxon>Dikarya</taxon>
        <taxon>Ascomycota</taxon>
        <taxon>Pezizomycotina</taxon>
        <taxon>Leotiomycetes</taxon>
        <taxon>Helotiales</taxon>
        <taxon>Sclerotiniaceae</taxon>
        <taxon>Monilinia</taxon>
    </lineage>
</organism>
<feature type="compositionally biased region" description="Polar residues" evidence="6">
    <location>
        <begin position="363"/>
        <end position="372"/>
    </location>
</feature>
<protein>
    <recommendedName>
        <fullName evidence="8">Rhodopsin domain-containing protein</fullName>
    </recommendedName>
</protein>
<keyword evidence="4 7" id="KW-0472">Membrane</keyword>
<dbReference type="AlphaFoldDB" id="A0A5M9JX98"/>
<keyword evidence="3 7" id="KW-1133">Transmembrane helix</keyword>
<evidence type="ECO:0000313" key="10">
    <source>
        <dbReference type="Proteomes" id="UP000322873"/>
    </source>
</evidence>
<feature type="region of interest" description="Disordered" evidence="6">
    <location>
        <begin position="302"/>
        <end position="372"/>
    </location>
</feature>
<evidence type="ECO:0000256" key="1">
    <source>
        <dbReference type="ARBA" id="ARBA00004141"/>
    </source>
</evidence>
<feature type="compositionally biased region" description="Basic and acidic residues" evidence="6">
    <location>
        <begin position="342"/>
        <end position="361"/>
    </location>
</feature>
<evidence type="ECO:0000256" key="4">
    <source>
        <dbReference type="ARBA" id="ARBA00023136"/>
    </source>
</evidence>
<evidence type="ECO:0000256" key="2">
    <source>
        <dbReference type="ARBA" id="ARBA00022692"/>
    </source>
</evidence>
<accession>A0A5M9JX98</accession>
<feature type="transmembrane region" description="Helical" evidence="7">
    <location>
        <begin position="210"/>
        <end position="235"/>
    </location>
</feature>
<comment type="caution">
    <text evidence="9">The sequence shown here is derived from an EMBL/GenBank/DDBJ whole genome shotgun (WGS) entry which is preliminary data.</text>
</comment>
<dbReference type="InterPro" id="IPR052337">
    <property type="entry name" value="SAT4-like"/>
</dbReference>
<evidence type="ECO:0000313" key="9">
    <source>
        <dbReference type="EMBL" id="KAA8571395.1"/>
    </source>
</evidence>
<reference evidence="9 10" key="1">
    <citation type="submission" date="2019-06" db="EMBL/GenBank/DDBJ databases">
        <title>Genome Sequence of the Brown Rot Fungal Pathogen Monilinia fructicola.</title>
        <authorList>
            <person name="De Miccolis Angelini R.M."/>
            <person name="Landi L."/>
            <person name="Abate D."/>
            <person name="Pollastro S."/>
            <person name="Romanazzi G."/>
            <person name="Faretra F."/>
        </authorList>
    </citation>
    <scope>NUCLEOTIDE SEQUENCE [LARGE SCALE GENOMIC DNA]</scope>
    <source>
        <strain evidence="9 10">Mfrc123</strain>
    </source>
</reference>
<dbReference type="EMBL" id="VICG01000005">
    <property type="protein sequence ID" value="KAA8571395.1"/>
    <property type="molecule type" value="Genomic_DNA"/>
</dbReference>
<comment type="subcellular location">
    <subcellularLocation>
        <location evidence="1">Membrane</location>
        <topology evidence="1">Multi-pass membrane protein</topology>
    </subcellularLocation>
</comment>
<dbReference type="InterPro" id="IPR049326">
    <property type="entry name" value="Rhodopsin_dom_fungi"/>
</dbReference>
<evidence type="ECO:0000256" key="5">
    <source>
        <dbReference type="ARBA" id="ARBA00038359"/>
    </source>
</evidence>